<sequence length="394" mass="45169">MATSLSKNIESKYSSCTSPNKKRCRASSKNHIPDEPSKDTEKCLVTGDLETESSVHLCYVFHERHWNNHPLLSRLEWAWGMKYDTIQMDTDSNAISLRHDWRDLFESNRWALMPSMDIIDKLWDRWERFLLSKGNVPSIEDIYNGAETFEYRLVPLFPDVPSVSRCCQAEDGNDETAGTSVYPYPFDTLPPIFSKVKPHFVVCDAGRKLVSMFPKLDTTTLLLARIYGVSHDKANFALIVVYQTYCTWKRRVHPATFVTSPRRTESQSRSGPIEPVQPRFASQGASRSGKRIKATDKVIDAVCPQSNLVRYATTFSRVTACRPDVLIVGDSGWDTEMDAEYEKIRLRRVITASKRWVKNCEREARLSGGWTSCVADDEQVILYRREPSRRMLST</sequence>
<evidence type="ECO:0008006" key="4">
    <source>
        <dbReference type="Google" id="ProtNLM"/>
    </source>
</evidence>
<dbReference type="Proteomes" id="UP000030671">
    <property type="component" value="Unassembled WGS sequence"/>
</dbReference>
<evidence type="ECO:0000256" key="1">
    <source>
        <dbReference type="SAM" id="MobiDB-lite"/>
    </source>
</evidence>
<feature type="region of interest" description="Disordered" evidence="1">
    <location>
        <begin position="259"/>
        <end position="287"/>
    </location>
</feature>
<dbReference type="GeneID" id="20670880"/>
<gene>
    <name evidence="2" type="ORF">HETIRDRAFT_322579</name>
</gene>
<dbReference type="InParanoid" id="W4K0T3"/>
<dbReference type="KEGG" id="hir:HETIRDRAFT_322579"/>
<feature type="compositionally biased region" description="Polar residues" evidence="1">
    <location>
        <begin position="1"/>
        <end position="19"/>
    </location>
</feature>
<name>W4K0T3_HETIT</name>
<dbReference type="EMBL" id="KI925460">
    <property type="protein sequence ID" value="ETW79438.1"/>
    <property type="molecule type" value="Genomic_DNA"/>
</dbReference>
<accession>W4K0T3</accession>
<keyword evidence="3" id="KW-1185">Reference proteome</keyword>
<dbReference type="AlphaFoldDB" id="W4K0T3"/>
<feature type="region of interest" description="Disordered" evidence="1">
    <location>
        <begin position="1"/>
        <end position="40"/>
    </location>
</feature>
<evidence type="ECO:0000313" key="2">
    <source>
        <dbReference type="EMBL" id="ETW79438.1"/>
    </source>
</evidence>
<dbReference type="HOGENOM" id="CLU_045560_0_0_1"/>
<dbReference type="OrthoDB" id="3133596at2759"/>
<feature type="compositionally biased region" description="Basic and acidic residues" evidence="1">
    <location>
        <begin position="31"/>
        <end position="40"/>
    </location>
</feature>
<reference evidence="2 3" key="1">
    <citation type="journal article" date="2012" name="New Phytol.">
        <title>Insight into trade-off between wood decay and parasitism from the genome of a fungal forest pathogen.</title>
        <authorList>
            <person name="Olson A."/>
            <person name="Aerts A."/>
            <person name="Asiegbu F."/>
            <person name="Belbahri L."/>
            <person name="Bouzid O."/>
            <person name="Broberg A."/>
            <person name="Canback B."/>
            <person name="Coutinho P.M."/>
            <person name="Cullen D."/>
            <person name="Dalman K."/>
            <person name="Deflorio G."/>
            <person name="van Diepen L.T."/>
            <person name="Dunand C."/>
            <person name="Duplessis S."/>
            <person name="Durling M."/>
            <person name="Gonthier P."/>
            <person name="Grimwood J."/>
            <person name="Fossdal C.G."/>
            <person name="Hansson D."/>
            <person name="Henrissat B."/>
            <person name="Hietala A."/>
            <person name="Himmelstrand K."/>
            <person name="Hoffmeister D."/>
            <person name="Hogberg N."/>
            <person name="James T.Y."/>
            <person name="Karlsson M."/>
            <person name="Kohler A."/>
            <person name="Kues U."/>
            <person name="Lee Y.H."/>
            <person name="Lin Y.C."/>
            <person name="Lind M."/>
            <person name="Lindquist E."/>
            <person name="Lombard V."/>
            <person name="Lucas S."/>
            <person name="Lunden K."/>
            <person name="Morin E."/>
            <person name="Murat C."/>
            <person name="Park J."/>
            <person name="Raffaello T."/>
            <person name="Rouze P."/>
            <person name="Salamov A."/>
            <person name="Schmutz J."/>
            <person name="Solheim H."/>
            <person name="Stahlberg J."/>
            <person name="Velez H."/>
            <person name="de Vries R.P."/>
            <person name="Wiebenga A."/>
            <person name="Woodward S."/>
            <person name="Yakovlev I."/>
            <person name="Garbelotto M."/>
            <person name="Martin F."/>
            <person name="Grigoriev I.V."/>
            <person name="Stenlid J."/>
        </authorList>
    </citation>
    <scope>NUCLEOTIDE SEQUENCE [LARGE SCALE GENOMIC DNA]</scope>
    <source>
        <strain evidence="2 3">TC 32-1</strain>
    </source>
</reference>
<dbReference type="RefSeq" id="XP_009548025.1">
    <property type="nucleotide sequence ID" value="XM_009549730.1"/>
</dbReference>
<protein>
    <recommendedName>
        <fullName evidence="4">HNH nuclease domain-containing protein</fullName>
    </recommendedName>
</protein>
<proteinExistence type="predicted"/>
<organism evidence="2 3">
    <name type="scientific">Heterobasidion irregulare (strain TC 32-1)</name>
    <dbReference type="NCBI Taxonomy" id="747525"/>
    <lineage>
        <taxon>Eukaryota</taxon>
        <taxon>Fungi</taxon>
        <taxon>Dikarya</taxon>
        <taxon>Basidiomycota</taxon>
        <taxon>Agaricomycotina</taxon>
        <taxon>Agaricomycetes</taxon>
        <taxon>Russulales</taxon>
        <taxon>Bondarzewiaceae</taxon>
        <taxon>Heterobasidion</taxon>
        <taxon>Heterobasidion annosum species complex</taxon>
    </lineage>
</organism>
<evidence type="ECO:0000313" key="3">
    <source>
        <dbReference type="Proteomes" id="UP000030671"/>
    </source>
</evidence>
<dbReference type="eggNOG" id="ENOG502SQ8R">
    <property type="taxonomic scope" value="Eukaryota"/>
</dbReference>